<comment type="caution">
    <text evidence="1">The sequence shown here is derived from an EMBL/GenBank/DDBJ whole genome shotgun (WGS) entry which is preliminary data.</text>
</comment>
<sequence>MIQKIVQFIQGLLKTFQIIRNYTFLVMMQSNFFQTG</sequence>
<dbReference type="EMBL" id="CAJJDM010000146">
    <property type="protein sequence ID" value="CAD8110039.1"/>
    <property type="molecule type" value="Genomic_DNA"/>
</dbReference>
<dbReference type="AlphaFoldDB" id="A0A8S1Q323"/>
<protein>
    <submittedName>
        <fullName evidence="1">Uncharacterized protein</fullName>
    </submittedName>
</protein>
<dbReference type="Proteomes" id="UP000688137">
    <property type="component" value="Unassembled WGS sequence"/>
</dbReference>
<organism evidence="1 2">
    <name type="scientific">Paramecium primaurelia</name>
    <dbReference type="NCBI Taxonomy" id="5886"/>
    <lineage>
        <taxon>Eukaryota</taxon>
        <taxon>Sar</taxon>
        <taxon>Alveolata</taxon>
        <taxon>Ciliophora</taxon>
        <taxon>Intramacronucleata</taxon>
        <taxon>Oligohymenophorea</taxon>
        <taxon>Peniculida</taxon>
        <taxon>Parameciidae</taxon>
        <taxon>Paramecium</taxon>
    </lineage>
</organism>
<evidence type="ECO:0000313" key="1">
    <source>
        <dbReference type="EMBL" id="CAD8110039.1"/>
    </source>
</evidence>
<name>A0A8S1Q323_PARPR</name>
<evidence type="ECO:0000313" key="2">
    <source>
        <dbReference type="Proteomes" id="UP000688137"/>
    </source>
</evidence>
<accession>A0A8S1Q323</accession>
<keyword evidence="2" id="KW-1185">Reference proteome</keyword>
<reference evidence="1" key="1">
    <citation type="submission" date="2021-01" db="EMBL/GenBank/DDBJ databases">
        <authorList>
            <consortium name="Genoscope - CEA"/>
            <person name="William W."/>
        </authorList>
    </citation>
    <scope>NUCLEOTIDE SEQUENCE</scope>
</reference>
<gene>
    <name evidence="1" type="ORF">PPRIM_AZ9-3.1.T1420135</name>
</gene>
<proteinExistence type="predicted"/>